<gene>
    <name evidence="4" type="ORF">FISHEDRAFT_66644</name>
</gene>
<dbReference type="OrthoDB" id="270584at2759"/>
<name>A0A0D7A549_9AGAR</name>
<dbReference type="PANTHER" id="PTHR47396">
    <property type="entry name" value="TYPE I RESTRICTION ENZYME ECOKI R PROTEIN"/>
    <property type="match status" value="1"/>
</dbReference>
<dbReference type="GO" id="GO:0000403">
    <property type="term" value="F:Y-form DNA binding"/>
    <property type="evidence" value="ECO:0007669"/>
    <property type="project" value="TreeGrafter"/>
</dbReference>
<keyword evidence="1" id="KW-0347">Helicase</keyword>
<dbReference type="GO" id="GO:0032042">
    <property type="term" value="P:mitochondrial DNA metabolic process"/>
    <property type="evidence" value="ECO:0007669"/>
    <property type="project" value="TreeGrafter"/>
</dbReference>
<dbReference type="GO" id="GO:0005524">
    <property type="term" value="F:ATP binding"/>
    <property type="evidence" value="ECO:0007669"/>
    <property type="project" value="InterPro"/>
</dbReference>
<reference evidence="4 5" key="1">
    <citation type="journal article" date="2015" name="Fungal Genet. Biol.">
        <title>Evolution of novel wood decay mechanisms in Agaricales revealed by the genome sequences of Fistulina hepatica and Cylindrobasidium torrendii.</title>
        <authorList>
            <person name="Floudas D."/>
            <person name="Held B.W."/>
            <person name="Riley R."/>
            <person name="Nagy L.G."/>
            <person name="Koehler G."/>
            <person name="Ransdell A.S."/>
            <person name="Younus H."/>
            <person name="Chow J."/>
            <person name="Chiniquy J."/>
            <person name="Lipzen A."/>
            <person name="Tritt A."/>
            <person name="Sun H."/>
            <person name="Haridas S."/>
            <person name="LaButti K."/>
            <person name="Ohm R.A."/>
            <person name="Kues U."/>
            <person name="Blanchette R.A."/>
            <person name="Grigoriev I.V."/>
            <person name="Minto R.E."/>
            <person name="Hibbett D.S."/>
        </authorList>
    </citation>
    <scope>NUCLEOTIDE SEQUENCE [LARGE SCALE GENOMIC DNA]</scope>
    <source>
        <strain evidence="4 5">ATCC 64428</strain>
    </source>
</reference>
<dbReference type="Pfam" id="PF04851">
    <property type="entry name" value="ResIII"/>
    <property type="match status" value="1"/>
</dbReference>
<dbReference type="GO" id="GO:0070125">
    <property type="term" value="P:mitochondrial translational elongation"/>
    <property type="evidence" value="ECO:0007669"/>
    <property type="project" value="TreeGrafter"/>
</dbReference>
<protein>
    <submittedName>
        <fullName evidence="4">p-loop containing nucleoside triphosphate hydrolase protein</fullName>
    </submittedName>
</protein>
<evidence type="ECO:0000259" key="3">
    <source>
        <dbReference type="PROSITE" id="PS51194"/>
    </source>
</evidence>
<dbReference type="GO" id="GO:0005759">
    <property type="term" value="C:mitochondrial matrix"/>
    <property type="evidence" value="ECO:0007669"/>
    <property type="project" value="TreeGrafter"/>
</dbReference>
<dbReference type="SUPFAM" id="SSF52540">
    <property type="entry name" value="P-loop containing nucleoside triphosphate hydrolases"/>
    <property type="match status" value="1"/>
</dbReference>
<keyword evidence="1" id="KW-0547">Nucleotide-binding</keyword>
<dbReference type="InterPro" id="IPR027417">
    <property type="entry name" value="P-loop_NTPase"/>
</dbReference>
<dbReference type="InterPro" id="IPR014001">
    <property type="entry name" value="Helicase_ATP-bd"/>
</dbReference>
<feature type="domain" description="Helicase ATP-binding" evidence="2">
    <location>
        <begin position="28"/>
        <end position="204"/>
    </location>
</feature>
<keyword evidence="1" id="KW-0067">ATP-binding</keyword>
<dbReference type="GO" id="GO:0036121">
    <property type="term" value="F:double-stranded DNA helicase activity"/>
    <property type="evidence" value="ECO:0007669"/>
    <property type="project" value="TreeGrafter"/>
</dbReference>
<sequence>MKCPGSKRISGAFGLRPYQEHCLRACTTALSSGYTRLGVSLPTGSGKTTVFISLLSRVKPPESNAHATKSLIIVNSIELARQSAEQVARLFPNWVVEIEQGQKHKASGHADVTIATYQTLSQPERTAKFNPNHMKAIIIDEAHHAAAPSYRRLLAHFSEEIVHPDPSFQRPHIPHKIPIVGFSATFSRLDGLRLGSVFERIVYHRDFLDMIQDKWLCDVRFTCVYANLNLNSVIIHSRTGDFQARSLAHVVNTDTINELVVKTWLDKAADRKSTLVFCVNIAHVKALTNEFRKFGVDARYVYAKTPAPERKALVSAFKQEKFPVLINCAILTEGTDIPNIDCVVVARPTRSRNLFAQMIGRGMRLSPDTGKTDCRIIDFVDNAARVAGVITTPTLFGLDPNEVKIEDETPDSLTELGSRSRQSAGDVPAPKTVIYKDYDNPFSFIEGTSGAPHLTRLTQNAWVGCGSDVYVLECLGMGFIRIERFNFDGLEIPKEYWQASYTPPQTDFITARTLRTSPYRRKRLLFKALSLADAIRACDTFAQSVVRAPRSLGLRRSAAWRKQPASESQRALVAKRWKLRNLDPGDDTNERVQRLKSLTKGEATNIIARLRHGAQTRFEKRVKEAQRIMKEARKVTEQQARTHVVVGPLKA</sequence>
<dbReference type="Proteomes" id="UP000054144">
    <property type="component" value="Unassembled WGS sequence"/>
</dbReference>
<dbReference type="PROSITE" id="PS51192">
    <property type="entry name" value="HELICASE_ATP_BIND_1"/>
    <property type="match status" value="1"/>
</dbReference>
<evidence type="ECO:0000313" key="4">
    <source>
        <dbReference type="EMBL" id="KIY45830.1"/>
    </source>
</evidence>
<dbReference type="SMART" id="SM00490">
    <property type="entry name" value="HELICc"/>
    <property type="match status" value="1"/>
</dbReference>
<keyword evidence="5" id="KW-1185">Reference proteome</keyword>
<evidence type="ECO:0000256" key="1">
    <source>
        <dbReference type="ARBA" id="ARBA00022806"/>
    </source>
</evidence>
<dbReference type="PROSITE" id="PS51194">
    <property type="entry name" value="HELICASE_CTER"/>
    <property type="match status" value="1"/>
</dbReference>
<dbReference type="InterPro" id="IPR001650">
    <property type="entry name" value="Helicase_C-like"/>
</dbReference>
<dbReference type="SMART" id="SM00487">
    <property type="entry name" value="DEXDc"/>
    <property type="match status" value="1"/>
</dbReference>
<dbReference type="InterPro" id="IPR050742">
    <property type="entry name" value="Helicase_Restrict-Modif_Enz"/>
</dbReference>
<dbReference type="GO" id="GO:0061749">
    <property type="term" value="F:forked DNA-dependent helicase activity"/>
    <property type="evidence" value="ECO:0007669"/>
    <property type="project" value="TreeGrafter"/>
</dbReference>
<proteinExistence type="predicted"/>
<dbReference type="Gene3D" id="3.40.50.300">
    <property type="entry name" value="P-loop containing nucleotide triphosphate hydrolases"/>
    <property type="match status" value="2"/>
</dbReference>
<evidence type="ECO:0000313" key="5">
    <source>
        <dbReference type="Proteomes" id="UP000054144"/>
    </source>
</evidence>
<dbReference type="PANTHER" id="PTHR47396:SF1">
    <property type="entry name" value="ATP-DEPENDENT HELICASE IRC3-RELATED"/>
    <property type="match status" value="1"/>
</dbReference>
<dbReference type="CDD" id="cd18799">
    <property type="entry name" value="SF2_C_EcoAI-like"/>
    <property type="match status" value="1"/>
</dbReference>
<dbReference type="InterPro" id="IPR006935">
    <property type="entry name" value="Helicase/UvrB_N"/>
</dbReference>
<dbReference type="Pfam" id="PF00271">
    <property type="entry name" value="Helicase_C"/>
    <property type="match status" value="1"/>
</dbReference>
<dbReference type="AlphaFoldDB" id="A0A0D7A549"/>
<evidence type="ECO:0000259" key="2">
    <source>
        <dbReference type="PROSITE" id="PS51192"/>
    </source>
</evidence>
<feature type="domain" description="Helicase C-terminal" evidence="3">
    <location>
        <begin position="255"/>
        <end position="417"/>
    </location>
</feature>
<organism evidence="4 5">
    <name type="scientific">Fistulina hepatica ATCC 64428</name>
    <dbReference type="NCBI Taxonomy" id="1128425"/>
    <lineage>
        <taxon>Eukaryota</taxon>
        <taxon>Fungi</taxon>
        <taxon>Dikarya</taxon>
        <taxon>Basidiomycota</taxon>
        <taxon>Agaricomycotina</taxon>
        <taxon>Agaricomycetes</taxon>
        <taxon>Agaricomycetidae</taxon>
        <taxon>Agaricales</taxon>
        <taxon>Fistulinaceae</taxon>
        <taxon>Fistulina</taxon>
    </lineage>
</organism>
<dbReference type="EMBL" id="KN882045">
    <property type="protein sequence ID" value="KIY45830.1"/>
    <property type="molecule type" value="Genomic_DNA"/>
</dbReference>
<keyword evidence="4" id="KW-0378">Hydrolase</keyword>
<accession>A0A0D7A549</accession>
<dbReference type="GO" id="GO:0016787">
    <property type="term" value="F:hydrolase activity"/>
    <property type="evidence" value="ECO:0007669"/>
    <property type="project" value="UniProtKB-KW"/>
</dbReference>